<name>A0A547Q8S1_9RHOB</name>
<dbReference type="InterPro" id="IPR006664">
    <property type="entry name" value="OMP_bac"/>
</dbReference>
<keyword evidence="8" id="KW-1185">Reference proteome</keyword>
<proteinExistence type="predicted"/>
<organism evidence="7 8">
    <name type="scientific">Palleronia caenipelagi</name>
    <dbReference type="NCBI Taxonomy" id="2489174"/>
    <lineage>
        <taxon>Bacteria</taxon>
        <taxon>Pseudomonadati</taxon>
        <taxon>Pseudomonadota</taxon>
        <taxon>Alphaproteobacteria</taxon>
        <taxon>Rhodobacterales</taxon>
        <taxon>Roseobacteraceae</taxon>
        <taxon>Palleronia</taxon>
    </lineage>
</organism>
<dbReference type="Proteomes" id="UP000318590">
    <property type="component" value="Unassembled WGS sequence"/>
</dbReference>
<dbReference type="InterPro" id="IPR006665">
    <property type="entry name" value="OmpA-like"/>
</dbReference>
<evidence type="ECO:0000256" key="4">
    <source>
        <dbReference type="PROSITE-ProRule" id="PRU00473"/>
    </source>
</evidence>
<comment type="caution">
    <text evidence="7">The sequence shown here is derived from an EMBL/GenBank/DDBJ whole genome shotgun (WGS) entry which is preliminary data.</text>
</comment>
<gene>
    <name evidence="7" type="ORF">FEV53_02925</name>
</gene>
<reference evidence="7 8" key="1">
    <citation type="submission" date="2019-06" db="EMBL/GenBank/DDBJ databases">
        <title>Paenimaribius caenipelagi gen. nov., sp. nov., isolated from a tidal flat.</title>
        <authorList>
            <person name="Yoon J.-H."/>
        </authorList>
    </citation>
    <scope>NUCLEOTIDE SEQUENCE [LARGE SCALE GENOMIC DNA]</scope>
    <source>
        <strain evidence="7 8">JBTF-M29</strain>
    </source>
</reference>
<dbReference type="CDD" id="cd07185">
    <property type="entry name" value="OmpA_C-like"/>
    <property type="match status" value="1"/>
</dbReference>
<accession>A0A547Q8S1</accession>
<dbReference type="RefSeq" id="WP_142833332.1">
    <property type="nucleotide sequence ID" value="NZ_VFSV01000004.1"/>
</dbReference>
<dbReference type="SUPFAM" id="SSF103088">
    <property type="entry name" value="OmpA-like"/>
    <property type="match status" value="1"/>
</dbReference>
<dbReference type="Pfam" id="PF00691">
    <property type="entry name" value="OmpA"/>
    <property type="match status" value="1"/>
</dbReference>
<dbReference type="PANTHER" id="PTHR30329">
    <property type="entry name" value="STATOR ELEMENT OF FLAGELLAR MOTOR COMPLEX"/>
    <property type="match status" value="1"/>
</dbReference>
<evidence type="ECO:0000259" key="6">
    <source>
        <dbReference type="PROSITE" id="PS51123"/>
    </source>
</evidence>
<feature type="compositionally biased region" description="Acidic residues" evidence="5">
    <location>
        <begin position="612"/>
        <end position="621"/>
    </location>
</feature>
<evidence type="ECO:0000256" key="1">
    <source>
        <dbReference type="ARBA" id="ARBA00004442"/>
    </source>
</evidence>
<dbReference type="InterPro" id="IPR036737">
    <property type="entry name" value="OmpA-like_sf"/>
</dbReference>
<dbReference type="PANTHER" id="PTHR30329:SF21">
    <property type="entry name" value="LIPOPROTEIN YIAD-RELATED"/>
    <property type="match status" value="1"/>
</dbReference>
<evidence type="ECO:0000256" key="5">
    <source>
        <dbReference type="SAM" id="MobiDB-lite"/>
    </source>
</evidence>
<dbReference type="AlphaFoldDB" id="A0A547Q8S1"/>
<dbReference type="PRINTS" id="PR01021">
    <property type="entry name" value="OMPADOMAIN"/>
</dbReference>
<dbReference type="InterPro" id="IPR050330">
    <property type="entry name" value="Bact_OuterMem_StrucFunc"/>
</dbReference>
<dbReference type="PROSITE" id="PS51123">
    <property type="entry name" value="OMPA_2"/>
    <property type="match status" value="1"/>
</dbReference>
<dbReference type="Gene3D" id="3.30.1330.60">
    <property type="entry name" value="OmpA-like domain"/>
    <property type="match status" value="1"/>
</dbReference>
<evidence type="ECO:0000256" key="2">
    <source>
        <dbReference type="ARBA" id="ARBA00023136"/>
    </source>
</evidence>
<comment type="subcellular location">
    <subcellularLocation>
        <location evidence="1">Cell outer membrane</location>
    </subcellularLocation>
</comment>
<feature type="domain" description="OmpA-like" evidence="6">
    <location>
        <begin position="483"/>
        <end position="600"/>
    </location>
</feature>
<dbReference type="EMBL" id="VFSV01000004">
    <property type="protein sequence ID" value="TRD22754.1"/>
    <property type="molecule type" value="Genomic_DNA"/>
</dbReference>
<sequence length="621" mass="66825">MKIKPLLATLVAFVLALGIAVFGARFAVFQIESRSVAAIYETLTESGYDWAEVTADGLQIRMSGTAPDEASRFRALSEAGKIVDGTRIVDEMAVAQTADIGLPDFSVELLHSGEGLTLIGLVPSSMDRTRFLQDLVRIVGQRPVTDLLQTADFPAPDGWDDALEFGLDALRRSEKAKVSIAPDRVGVTTMAESNEAKARLERLLTTAAPSGIEVALDISAPRPVITPFLFRMVKSPDRVRYIACSVPDEAALKRVKSEAEKLSSVIPICTTGLGVPAPDWIDVVLMGMSSMADVADGTLTLSDLDMTFDAGAEVENFSTVVAEMRRNLPEGYTLTATQEDLEIEAEETPAEFMASLSPDGRVEINGRMASNLDRNSVTTFSRAIFSGTEVDPTIEISDNVPAGWLPTVLAALDALSILDHGAVTVRETGITLSGTSGDRNAESKIAGLLTGRLSDGAQYRIDVEYDKRLDQTLGLPSPQECVDQINGVLQTRQITFDPGSADIDADSRESIEKIAEVMRKCLDIQMEVGGYTDSQGREEMNQSLSQSRAEAVLVALQSRRIPVGNLVATGYGEANPIASNDTPEGREANRRIEFRLLSDEAVTGDEPASENAETEEAETAE</sequence>
<dbReference type="OrthoDB" id="5525824at2"/>
<dbReference type="GO" id="GO:0009279">
    <property type="term" value="C:cell outer membrane"/>
    <property type="evidence" value="ECO:0007669"/>
    <property type="project" value="UniProtKB-SubCell"/>
</dbReference>
<evidence type="ECO:0000256" key="3">
    <source>
        <dbReference type="ARBA" id="ARBA00023237"/>
    </source>
</evidence>
<protein>
    <submittedName>
        <fullName evidence="7">OmpA family protein</fullName>
    </submittedName>
</protein>
<evidence type="ECO:0000313" key="8">
    <source>
        <dbReference type="Proteomes" id="UP000318590"/>
    </source>
</evidence>
<keyword evidence="3" id="KW-0998">Cell outer membrane</keyword>
<keyword evidence="2 4" id="KW-0472">Membrane</keyword>
<feature type="region of interest" description="Disordered" evidence="5">
    <location>
        <begin position="598"/>
        <end position="621"/>
    </location>
</feature>
<evidence type="ECO:0000313" key="7">
    <source>
        <dbReference type="EMBL" id="TRD22754.1"/>
    </source>
</evidence>
<dbReference type="Gene3D" id="3.40.1520.20">
    <property type="match status" value="2"/>
</dbReference>